<keyword evidence="3" id="KW-1185">Reference proteome</keyword>
<proteinExistence type="predicted"/>
<name>A0ABX4UYD9_9BURK</name>
<sequence length="124" mass="12893">MGNKAGSPSALPPDAEANLGRDGVEGGFEGVDRDDVTMPRAAPGAAWSGRRECLLLALVAEEPTVRMKILVICAHTLPRNVGGARIGWVRGRISMMIIGAPQCLQTKVGALVSDVSEILCAEAG</sequence>
<comment type="caution">
    <text evidence="2">The sequence shown here is derived from an EMBL/GenBank/DDBJ whole genome shotgun (WGS) entry which is preliminary data.</text>
</comment>
<feature type="region of interest" description="Disordered" evidence="1">
    <location>
        <begin position="1"/>
        <end position="42"/>
    </location>
</feature>
<reference evidence="2 3" key="1">
    <citation type="submission" date="2018-01" db="EMBL/GenBank/DDBJ databases">
        <title>Whole genome analyses suggest that Burkholderia sensu lato contains two further novel genera in the rhizoxinica-symbiotica group Mycetohabitans gen. nov., and Trinickia gen. nov.: implications for the evolution of diazotrophy and nodulation in the Burkholderiaceae.</title>
        <authorList>
            <person name="Estrada-de los Santos P."/>
            <person name="Palmer M."/>
            <person name="Chavez-Ramirez B."/>
            <person name="Beukes C."/>
            <person name="Steenkamp E.T."/>
            <person name="Hirsch A.M."/>
            <person name="Manyaka P."/>
            <person name="Maluk M."/>
            <person name="Lafos M."/>
            <person name="Crook M."/>
            <person name="Gross E."/>
            <person name="Simon M.F."/>
            <person name="Bueno dos Reis Junior F."/>
            <person name="Poole P.S."/>
            <person name="Venter S.N."/>
            <person name="James E.K."/>
        </authorList>
    </citation>
    <scope>NUCLEOTIDE SEQUENCE [LARGE SCALE GENOMIC DNA]</scope>
    <source>
        <strain evidence="2 3">WSM 3937</strain>
    </source>
</reference>
<organism evidence="2 3">
    <name type="scientific">Paraburkholderia rhynchosiae</name>
    <dbReference type="NCBI Taxonomy" id="487049"/>
    <lineage>
        <taxon>Bacteria</taxon>
        <taxon>Pseudomonadati</taxon>
        <taxon>Pseudomonadota</taxon>
        <taxon>Betaproteobacteria</taxon>
        <taxon>Burkholderiales</taxon>
        <taxon>Burkholderiaceae</taxon>
        <taxon>Paraburkholderia</taxon>
    </lineage>
</organism>
<evidence type="ECO:0000313" key="3">
    <source>
        <dbReference type="Proteomes" id="UP000235659"/>
    </source>
</evidence>
<gene>
    <name evidence="2" type="ORF">C0Z16_32885</name>
</gene>
<protein>
    <submittedName>
        <fullName evidence="2">Uncharacterized protein</fullName>
    </submittedName>
</protein>
<evidence type="ECO:0000256" key="1">
    <source>
        <dbReference type="SAM" id="MobiDB-lite"/>
    </source>
</evidence>
<evidence type="ECO:0000313" key="2">
    <source>
        <dbReference type="EMBL" id="PMS22790.1"/>
    </source>
</evidence>
<accession>A0ABX4UYD9</accession>
<dbReference type="EMBL" id="PNXY01000042">
    <property type="protein sequence ID" value="PMS22790.1"/>
    <property type="molecule type" value="Genomic_DNA"/>
</dbReference>
<dbReference type="Proteomes" id="UP000235659">
    <property type="component" value="Unassembled WGS sequence"/>
</dbReference>